<feature type="chain" id="PRO_5002608784" evidence="13">
    <location>
        <begin position="22"/>
        <end position="440"/>
    </location>
</feature>
<evidence type="ECO:0000313" key="15">
    <source>
        <dbReference type="EMBL" id="ADW73879.1"/>
    </source>
</evidence>
<dbReference type="PANTHER" id="PTHR35008">
    <property type="entry name" value="BLL4482 PROTEIN-RELATED"/>
    <property type="match status" value="1"/>
</dbReference>
<feature type="binding site" description="covalent" evidence="11">
    <location>
        <position position="332"/>
    </location>
    <ligand>
        <name>heme c</name>
        <dbReference type="ChEBI" id="CHEBI:61717"/>
        <label>3</label>
    </ligand>
</feature>
<keyword evidence="3" id="KW-1003">Cell membrane</keyword>
<evidence type="ECO:0000256" key="11">
    <source>
        <dbReference type="PIRSR" id="PIRSR000018-50"/>
    </source>
</evidence>
<reference evidence="15 16" key="2">
    <citation type="journal article" date="2012" name="J. Bacteriol.">
        <title>Complete Genome Sequence of Rahnella sp. Strain Y9602, a Gammaproteobacterium Isolate from Metal- and Radionuclide-Contaminated Soil.</title>
        <authorList>
            <person name="Martinez R.J."/>
            <person name="Bruce D."/>
            <person name="Detter C."/>
            <person name="Goodwin L.A."/>
            <person name="Han J."/>
            <person name="Han C.S."/>
            <person name="Held B."/>
            <person name="Land M.L."/>
            <person name="Mikhailova N."/>
            <person name="Nolan M."/>
            <person name="Pennacchio L."/>
            <person name="Pitluck S."/>
            <person name="Tapia R."/>
            <person name="Woyke T."/>
            <person name="Sobecky P.A."/>
        </authorList>
    </citation>
    <scope>NUCLEOTIDE SEQUENCE [LARGE SCALE GENOMIC DNA]</scope>
    <source>
        <strain evidence="15 16">Y9602</strain>
    </source>
</reference>
<keyword evidence="2" id="KW-0813">Transport</keyword>
<proteinExistence type="predicted"/>
<comment type="cofactor">
    <cofactor evidence="11">
        <name>heme c</name>
        <dbReference type="ChEBI" id="CHEBI:61717"/>
    </cofactor>
    <text evidence="11">Binds 3 heme c groups covalently per subunit.</text>
</comment>
<feature type="binding site" description="covalent" evidence="11">
    <location>
        <position position="329"/>
    </location>
    <ligand>
        <name>heme c</name>
        <dbReference type="ChEBI" id="CHEBI:61717"/>
        <label>3</label>
    </ligand>
</feature>
<feature type="domain" description="Cytochrome c" evidence="14">
    <location>
        <begin position="177"/>
        <end position="286"/>
    </location>
</feature>
<evidence type="ECO:0000256" key="9">
    <source>
        <dbReference type="ARBA" id="ARBA00023004"/>
    </source>
</evidence>
<protein>
    <submittedName>
        <fullName evidence="15">Gluconate 2-dehydrogenase (Acceptor)</fullName>
        <ecNumber evidence="15">1.1.99.3</ecNumber>
    </submittedName>
</protein>
<dbReference type="Pfam" id="PF00034">
    <property type="entry name" value="Cytochrom_C"/>
    <property type="match status" value="2"/>
</dbReference>
<dbReference type="PANTHER" id="PTHR35008:SF8">
    <property type="entry name" value="ALCOHOL DEHYDROGENASE CYTOCHROME C SUBUNIT"/>
    <property type="match status" value="1"/>
</dbReference>
<dbReference type="GO" id="GO:0020037">
    <property type="term" value="F:heme binding"/>
    <property type="evidence" value="ECO:0007669"/>
    <property type="project" value="InterPro"/>
</dbReference>
<evidence type="ECO:0000313" key="16">
    <source>
        <dbReference type="Proteomes" id="UP000007257"/>
    </source>
</evidence>
<dbReference type="EC" id="1.1.99.3" evidence="15"/>
<dbReference type="SUPFAM" id="SSF46626">
    <property type="entry name" value="Cytochrome c"/>
    <property type="match status" value="3"/>
</dbReference>
<dbReference type="InterPro" id="IPR008168">
    <property type="entry name" value="Cyt_C_IC"/>
</dbReference>
<dbReference type="PROSITE" id="PS51007">
    <property type="entry name" value="CYTC"/>
    <property type="match status" value="3"/>
</dbReference>
<dbReference type="PRINTS" id="PR00605">
    <property type="entry name" value="CYTCHROMECIC"/>
</dbReference>
<evidence type="ECO:0000259" key="14">
    <source>
        <dbReference type="PROSITE" id="PS51007"/>
    </source>
</evidence>
<dbReference type="InterPro" id="IPR009056">
    <property type="entry name" value="Cyt_c-like_dom"/>
</dbReference>
<keyword evidence="7" id="KW-0677">Repeat</keyword>
<evidence type="ECO:0000256" key="3">
    <source>
        <dbReference type="ARBA" id="ARBA00022475"/>
    </source>
</evidence>
<dbReference type="AlphaFoldDB" id="A0A0H3FAE6"/>
<feature type="binding site" description="covalent" evidence="11">
    <location>
        <position position="43"/>
    </location>
    <ligand>
        <name>heme c</name>
        <dbReference type="ChEBI" id="CHEBI:61717"/>
        <label>1</label>
    </ligand>
</feature>
<comment type="subcellular location">
    <subcellularLocation>
        <location evidence="1">Cell membrane</location>
    </subcellularLocation>
</comment>
<feature type="binding site" description="covalent" evidence="11">
    <location>
        <position position="195"/>
    </location>
    <ligand>
        <name>heme c</name>
        <dbReference type="ChEBI" id="CHEBI:61717"/>
        <label>2</label>
    </ligand>
</feature>
<evidence type="ECO:0000256" key="8">
    <source>
        <dbReference type="ARBA" id="ARBA00022982"/>
    </source>
</evidence>
<keyword evidence="15" id="KW-0560">Oxidoreductase</keyword>
<accession>A0A0H3FAE6</accession>
<evidence type="ECO:0000256" key="5">
    <source>
        <dbReference type="ARBA" id="ARBA00022723"/>
    </source>
</evidence>
<dbReference type="Proteomes" id="UP000007257">
    <property type="component" value="Chromosome"/>
</dbReference>
<feature type="binding site" description="axial binding residue" evidence="12">
    <location>
        <position position="333"/>
    </location>
    <ligand>
        <name>heme c</name>
        <dbReference type="ChEBI" id="CHEBI:61717"/>
        <label>3</label>
    </ligand>
    <ligandPart>
        <name>Fe</name>
        <dbReference type="ChEBI" id="CHEBI:18248"/>
    </ligandPart>
</feature>
<dbReference type="GO" id="GO:0033717">
    <property type="term" value="F:gluconate 2-dehydrogenase (acceptor) activity"/>
    <property type="evidence" value="ECO:0007669"/>
    <property type="project" value="UniProtKB-EC"/>
</dbReference>
<keyword evidence="8" id="KW-0249">Electron transport</keyword>
<dbReference type="EMBL" id="CP002505">
    <property type="protein sequence ID" value="ADW73879.1"/>
    <property type="molecule type" value="Genomic_DNA"/>
</dbReference>
<dbReference type="RefSeq" id="WP_013575580.1">
    <property type="nucleotide sequence ID" value="NC_015061.1"/>
</dbReference>
<sequence length="440" mass="47386" precursor="true">MKMKFMLALLPLMVAANAARADDTAGNADLIKRGEYLATAGDCTACHTAPGADKTAKFGGGYPLASPFGVIYGTNISSDKQFGIGNWTDDEFVRAVRDGVGKDGQQLYPAMPYDSFTKMKREDVLAIKAYLMSLPAVHSAGPQTDLSFPFNQRWGMRVWKLFNFDKGELKNDPSKSADWNRGAYLVEALEHCGTCHTPRTLTMGMDTDKAFSGGDLGSWVAFNITPDKNAGIGNWSQQDLVTYLKTGFVAGKASASGAMSEAIEHSLQHLSDSDLNAIATYIRSVPAIGDDKQTKPRDAWGEQNQDIYPLRAEGQTIDQSAAALFNASCAACHGKGGEGSGEGFHAYPSLFSHTSTGSYDSRNQVSVILNGVQRHMDKGEIMMPSFASQLDDDQIATLSHYVSTQFGNPAGATVTAKDVAKMRKAADLPYPPKIEDGTQK</sequence>
<feature type="domain" description="Cytochrome c" evidence="14">
    <location>
        <begin position="316"/>
        <end position="406"/>
    </location>
</feature>
<reference evidence="16" key="1">
    <citation type="submission" date="2011-01" db="EMBL/GenBank/DDBJ databases">
        <title>Complete sequence of chromosome of Rahnella sp. Y9602.</title>
        <authorList>
            <consortium name="US DOE Joint Genome Institute"/>
            <person name="Lucas S."/>
            <person name="Copeland A."/>
            <person name="Lapidus A."/>
            <person name="Cheng J.-F."/>
            <person name="Goodwin L."/>
            <person name="Pitluck S."/>
            <person name="Lu M."/>
            <person name="Detter J.C."/>
            <person name="Han C."/>
            <person name="Tapia R."/>
            <person name="Land M."/>
            <person name="Hauser L."/>
            <person name="Kyrpides N."/>
            <person name="Ivanova N."/>
            <person name="Ovchinnikova G."/>
            <person name="Pagani I."/>
            <person name="Sobecky P.A."/>
            <person name="Martinez R.J."/>
            <person name="Woyke T."/>
        </authorList>
    </citation>
    <scope>NUCLEOTIDE SEQUENCE [LARGE SCALE GENOMIC DNA]</scope>
    <source>
        <strain evidence="16">Y9602</strain>
    </source>
</reference>
<dbReference type="PIRSF" id="PIRSF000018">
    <property type="entry name" value="Mb_ADH_cyt_c"/>
    <property type="match status" value="1"/>
</dbReference>
<dbReference type="GO" id="GO:0005886">
    <property type="term" value="C:plasma membrane"/>
    <property type="evidence" value="ECO:0007669"/>
    <property type="project" value="UniProtKB-SubCell"/>
</dbReference>
<keyword evidence="4 11" id="KW-0349">Heme</keyword>
<dbReference type="OrthoDB" id="9811281at2"/>
<dbReference type="GO" id="GO:0009055">
    <property type="term" value="F:electron transfer activity"/>
    <property type="evidence" value="ECO:0007669"/>
    <property type="project" value="InterPro"/>
</dbReference>
<keyword evidence="6 13" id="KW-0732">Signal</keyword>
<dbReference type="InterPro" id="IPR014353">
    <property type="entry name" value="Membr-bd_ADH_cyt_c"/>
</dbReference>
<dbReference type="InterPro" id="IPR051459">
    <property type="entry name" value="Cytochrome_c-type_DH"/>
</dbReference>
<name>A0A0H3FAE6_RAHSY</name>
<evidence type="ECO:0000256" key="7">
    <source>
        <dbReference type="ARBA" id="ARBA00022737"/>
    </source>
</evidence>
<dbReference type="eggNOG" id="COG2010">
    <property type="taxonomic scope" value="Bacteria"/>
</dbReference>
<feature type="binding site" description="covalent" evidence="11">
    <location>
        <position position="46"/>
    </location>
    <ligand>
        <name>heme c</name>
        <dbReference type="ChEBI" id="CHEBI:61717"/>
        <label>1</label>
    </ligand>
</feature>
<dbReference type="KEGG" id="rah:Rahaq_2269"/>
<feature type="signal peptide" evidence="13">
    <location>
        <begin position="1"/>
        <end position="21"/>
    </location>
</feature>
<feature type="binding site" description="axial binding residue" evidence="12">
    <location>
        <position position="196"/>
    </location>
    <ligand>
        <name>heme c</name>
        <dbReference type="ChEBI" id="CHEBI:61717"/>
        <label>2</label>
    </ligand>
    <ligandPart>
        <name>Fe</name>
        <dbReference type="ChEBI" id="CHEBI:18248"/>
    </ligandPart>
</feature>
<dbReference type="Gene3D" id="1.10.760.10">
    <property type="entry name" value="Cytochrome c-like domain"/>
    <property type="match status" value="3"/>
</dbReference>
<evidence type="ECO:0000256" key="2">
    <source>
        <dbReference type="ARBA" id="ARBA00022448"/>
    </source>
</evidence>
<evidence type="ECO:0000256" key="6">
    <source>
        <dbReference type="ARBA" id="ARBA00022729"/>
    </source>
</evidence>
<evidence type="ECO:0000256" key="10">
    <source>
        <dbReference type="ARBA" id="ARBA00023136"/>
    </source>
</evidence>
<evidence type="ECO:0000256" key="13">
    <source>
        <dbReference type="SAM" id="SignalP"/>
    </source>
</evidence>
<gene>
    <name evidence="15" type="ordered locus">Rahaq_2269</name>
</gene>
<evidence type="ECO:0000256" key="12">
    <source>
        <dbReference type="PIRSR" id="PIRSR000018-51"/>
    </source>
</evidence>
<dbReference type="HOGENOM" id="CLU_028594_0_1_6"/>
<keyword evidence="10" id="KW-0472">Membrane</keyword>
<dbReference type="InterPro" id="IPR036909">
    <property type="entry name" value="Cyt_c-like_dom_sf"/>
</dbReference>
<dbReference type="GO" id="GO:0005506">
    <property type="term" value="F:iron ion binding"/>
    <property type="evidence" value="ECO:0007669"/>
    <property type="project" value="InterPro"/>
</dbReference>
<evidence type="ECO:0000256" key="4">
    <source>
        <dbReference type="ARBA" id="ARBA00022617"/>
    </source>
</evidence>
<feature type="binding site" description="covalent" evidence="11">
    <location>
        <position position="192"/>
    </location>
    <ligand>
        <name>heme c</name>
        <dbReference type="ChEBI" id="CHEBI:61717"/>
        <label>2</label>
    </ligand>
</feature>
<keyword evidence="9 12" id="KW-0408">Iron</keyword>
<organism evidence="15 16">
    <name type="scientific">Rahnella sp. (strain Y9602)</name>
    <dbReference type="NCBI Taxonomy" id="2703885"/>
    <lineage>
        <taxon>Bacteria</taxon>
        <taxon>Pseudomonadati</taxon>
        <taxon>Pseudomonadota</taxon>
        <taxon>Gammaproteobacteria</taxon>
        <taxon>Enterobacterales</taxon>
        <taxon>Yersiniaceae</taxon>
        <taxon>Rahnella</taxon>
    </lineage>
</organism>
<feature type="domain" description="Cytochrome c" evidence="14">
    <location>
        <begin position="29"/>
        <end position="135"/>
    </location>
</feature>
<feature type="binding site" description="axial binding residue" evidence="12">
    <location>
        <position position="47"/>
    </location>
    <ligand>
        <name>heme c</name>
        <dbReference type="ChEBI" id="CHEBI:61717"/>
        <label>1</label>
    </ligand>
    <ligandPart>
        <name>Fe</name>
        <dbReference type="ChEBI" id="CHEBI:18248"/>
    </ligandPart>
</feature>
<evidence type="ECO:0000256" key="1">
    <source>
        <dbReference type="ARBA" id="ARBA00004236"/>
    </source>
</evidence>
<keyword evidence="5 12" id="KW-0479">Metal-binding</keyword>